<comment type="catalytic activity">
    <reaction evidence="14 15">
        <text>N-succinyl-(2S,6S)-2,6-diaminopimelate + H2O = (2S,6S)-2,6-diaminopimelate + succinate</text>
        <dbReference type="Rhea" id="RHEA:22608"/>
        <dbReference type="ChEBI" id="CHEBI:15377"/>
        <dbReference type="ChEBI" id="CHEBI:30031"/>
        <dbReference type="ChEBI" id="CHEBI:57609"/>
        <dbReference type="ChEBI" id="CHEBI:58087"/>
        <dbReference type="EC" id="3.5.1.18"/>
    </reaction>
</comment>
<evidence type="ECO:0000256" key="2">
    <source>
        <dbReference type="ARBA" id="ARBA00006746"/>
    </source>
</evidence>
<feature type="binding site" evidence="15">
    <location>
        <position position="355"/>
    </location>
    <ligand>
        <name>Zn(2+)</name>
        <dbReference type="ChEBI" id="CHEBI:29105"/>
        <label>2</label>
    </ligand>
</feature>
<evidence type="ECO:0000256" key="4">
    <source>
        <dbReference type="ARBA" id="ARBA00011921"/>
    </source>
</evidence>
<dbReference type="InterPro" id="IPR005941">
    <property type="entry name" value="DapE_proteobac"/>
</dbReference>
<keyword evidence="18" id="KW-1185">Reference proteome</keyword>
<dbReference type="InterPro" id="IPR001261">
    <property type="entry name" value="ArgE/DapE_CS"/>
</dbReference>
<feature type="binding site" evidence="15">
    <location>
        <position position="104"/>
    </location>
    <ligand>
        <name>Zn(2+)</name>
        <dbReference type="ChEBI" id="CHEBI:29105"/>
        <label>1</label>
    </ligand>
</feature>
<evidence type="ECO:0000256" key="6">
    <source>
        <dbReference type="ARBA" id="ARBA00022605"/>
    </source>
</evidence>
<keyword evidence="6 15" id="KW-0028">Amino-acid biosynthesis</keyword>
<keyword evidence="8 15" id="KW-0378">Hydrolase</keyword>
<dbReference type="InterPro" id="IPR011650">
    <property type="entry name" value="Peptidase_M20_dimer"/>
</dbReference>
<comment type="function">
    <text evidence="15">Catalyzes the hydrolysis of N-succinyl-L,L-diaminopimelic acid (SDAP), forming succinate and LL-2,6-diaminopimelate (DAP), an intermediate involved in the bacterial biosynthesis of lysine and meso-diaminopimelic acid, an essential component of bacterial cell walls.</text>
</comment>
<dbReference type="InterPro" id="IPR002933">
    <property type="entry name" value="Peptidase_M20"/>
</dbReference>
<sequence length="383" mass="41221">MSPVFQLTCDLIRRRSVTPNDAGCLPLIDGRLAKLGFHVEMLRYGEVDNLWATHGEHRSPGQGPLLVFLGHTDVVPSGPEDKWQSPPFEPVVREGRLYGRGAADMKGSVAAMVVALERFVTAHPDHPGRVGLLLTSDEEGPTNLDGVRRVAEHFRQAGEHIDWCVVGEPSAKEKLGDLIRVGRRGSLSGTLTVRGIQGHVAYPEKALNPIHAFAPALAALAAERWDEGNADFPPTSFQVSNLNAGTGANNVIPGSLTALINFRYSTASTAAQLRERTEAILARHGLDYALDWNLSGESFLTPAGGHLREVVVSVCRDLCGLEPEQSTGGGTSDGRFIAPLGAEVVELGPVNATIHKVDECVDVAELERLPDLYQAVCERMLLG</sequence>
<reference evidence="17" key="1">
    <citation type="submission" date="2020-10" db="EMBL/GenBank/DDBJ databases">
        <title>Phylogeny of dyella-like bacteria.</title>
        <authorList>
            <person name="Fu J."/>
        </authorList>
    </citation>
    <scope>NUCLEOTIDE SEQUENCE</scope>
    <source>
        <strain evidence="17">DHON07</strain>
    </source>
</reference>
<gene>
    <name evidence="15 17" type="primary">dapE</name>
    <name evidence="17" type="ORF">ISS99_13460</name>
</gene>
<evidence type="ECO:0000256" key="15">
    <source>
        <dbReference type="HAMAP-Rule" id="MF_01690"/>
    </source>
</evidence>
<keyword evidence="7 15" id="KW-0479">Metal-binding</keyword>
<evidence type="ECO:0000256" key="13">
    <source>
        <dbReference type="ARBA" id="ARBA00031891"/>
    </source>
</evidence>
<evidence type="ECO:0000313" key="17">
    <source>
        <dbReference type="EMBL" id="MBM7130539.1"/>
    </source>
</evidence>
<feature type="binding site" evidence="15">
    <location>
        <position position="71"/>
    </location>
    <ligand>
        <name>Zn(2+)</name>
        <dbReference type="ChEBI" id="CHEBI:29105"/>
        <label>1</label>
    </ligand>
</feature>
<name>A0ABS2KH97_9GAMM</name>
<comment type="cofactor">
    <cofactor evidence="15">
        <name>Zn(2+)</name>
        <dbReference type="ChEBI" id="CHEBI:29105"/>
    </cofactor>
    <cofactor evidence="15">
        <name>Co(2+)</name>
        <dbReference type="ChEBI" id="CHEBI:48828"/>
    </cofactor>
    <text evidence="15">Binds 2 Zn(2+) or Co(2+) ions per subunit.</text>
</comment>
<evidence type="ECO:0000256" key="1">
    <source>
        <dbReference type="ARBA" id="ARBA00005130"/>
    </source>
</evidence>
<feature type="binding site" evidence="15">
    <location>
        <position position="139"/>
    </location>
    <ligand>
        <name>Zn(2+)</name>
        <dbReference type="ChEBI" id="CHEBI:29105"/>
        <label>2</label>
    </ligand>
</feature>
<evidence type="ECO:0000256" key="12">
    <source>
        <dbReference type="ARBA" id="ARBA00023285"/>
    </source>
</evidence>
<dbReference type="EC" id="3.5.1.18" evidence="4 15"/>
<accession>A0ABS2KH97</accession>
<feature type="domain" description="Peptidase M20 dimerisation" evidence="16">
    <location>
        <begin position="181"/>
        <end position="288"/>
    </location>
</feature>
<feature type="active site" description="Proton acceptor" evidence="15">
    <location>
        <position position="138"/>
    </location>
</feature>
<dbReference type="Pfam" id="PF01546">
    <property type="entry name" value="Peptidase_M20"/>
    <property type="match status" value="1"/>
</dbReference>
<comment type="pathway">
    <text evidence="1 15">Amino-acid biosynthesis; L-lysine biosynthesis via DAP pathway; LL-2,6-diaminopimelate from (S)-tetrahydrodipicolinate (succinylase route): step 3/3.</text>
</comment>
<keyword evidence="11 15" id="KW-0457">Lysine biosynthesis</keyword>
<feature type="active site" evidence="15">
    <location>
        <position position="73"/>
    </location>
</feature>
<evidence type="ECO:0000256" key="7">
    <source>
        <dbReference type="ARBA" id="ARBA00022723"/>
    </source>
</evidence>
<dbReference type="PANTHER" id="PTHR43808">
    <property type="entry name" value="ACETYLORNITHINE DEACETYLASE"/>
    <property type="match status" value="1"/>
</dbReference>
<feature type="binding site" evidence="15">
    <location>
        <position position="168"/>
    </location>
    <ligand>
        <name>Zn(2+)</name>
        <dbReference type="ChEBI" id="CHEBI:29105"/>
        <label>1</label>
    </ligand>
</feature>
<evidence type="ECO:0000259" key="16">
    <source>
        <dbReference type="Pfam" id="PF07687"/>
    </source>
</evidence>
<dbReference type="Gene3D" id="3.40.630.10">
    <property type="entry name" value="Zn peptidases"/>
    <property type="match status" value="2"/>
</dbReference>
<organism evidence="17 18">
    <name type="scientific">Dyella mobilis</name>
    <dbReference type="NCBI Taxonomy" id="1849582"/>
    <lineage>
        <taxon>Bacteria</taxon>
        <taxon>Pseudomonadati</taxon>
        <taxon>Pseudomonadota</taxon>
        <taxon>Gammaproteobacteria</taxon>
        <taxon>Lysobacterales</taxon>
        <taxon>Rhodanobacteraceae</taxon>
        <taxon>Dyella</taxon>
    </lineage>
</organism>
<dbReference type="PROSITE" id="PS00759">
    <property type="entry name" value="ARGE_DAPE_CPG2_2"/>
    <property type="match status" value="1"/>
</dbReference>
<comment type="similarity">
    <text evidence="2 15">Belongs to the peptidase M20A family. DapE subfamily.</text>
</comment>
<dbReference type="NCBIfam" id="NF009557">
    <property type="entry name" value="PRK13009.1"/>
    <property type="match status" value="1"/>
</dbReference>
<dbReference type="Pfam" id="PF07687">
    <property type="entry name" value="M20_dimer"/>
    <property type="match status" value="1"/>
</dbReference>
<protein>
    <recommendedName>
        <fullName evidence="5 15">Succinyl-diaminopimelate desuccinylase</fullName>
        <shortName evidence="15">SDAP desuccinylase</shortName>
        <ecNumber evidence="4 15">3.5.1.18</ecNumber>
    </recommendedName>
    <alternativeName>
        <fullName evidence="13 15">N-succinyl-LL-2,6-diaminoheptanedioate amidohydrolase</fullName>
    </alternativeName>
</protein>
<feature type="binding site" evidence="15">
    <location>
        <position position="104"/>
    </location>
    <ligand>
        <name>Zn(2+)</name>
        <dbReference type="ChEBI" id="CHEBI:29105"/>
        <label>2</label>
    </ligand>
</feature>
<evidence type="ECO:0000256" key="9">
    <source>
        <dbReference type="ARBA" id="ARBA00022833"/>
    </source>
</evidence>
<dbReference type="RefSeq" id="WP_204632108.1">
    <property type="nucleotide sequence ID" value="NZ_BSOC01000002.1"/>
</dbReference>
<dbReference type="SUPFAM" id="SSF53187">
    <property type="entry name" value="Zn-dependent exopeptidases"/>
    <property type="match status" value="1"/>
</dbReference>
<dbReference type="InterPro" id="IPR050072">
    <property type="entry name" value="Peptidase_M20A"/>
</dbReference>
<dbReference type="SUPFAM" id="SSF55031">
    <property type="entry name" value="Bacterial exopeptidase dimerisation domain"/>
    <property type="match status" value="1"/>
</dbReference>
<dbReference type="InterPro" id="IPR036264">
    <property type="entry name" value="Bact_exopeptidase_dim_dom"/>
</dbReference>
<dbReference type="GO" id="GO:0009014">
    <property type="term" value="F:succinyl-diaminopimelate desuccinylase activity"/>
    <property type="evidence" value="ECO:0007669"/>
    <property type="project" value="UniProtKB-EC"/>
</dbReference>
<proteinExistence type="inferred from homology"/>
<dbReference type="PANTHER" id="PTHR43808:SF31">
    <property type="entry name" value="N-ACETYL-L-CITRULLINE DEACETYLASE"/>
    <property type="match status" value="1"/>
</dbReference>
<evidence type="ECO:0000256" key="11">
    <source>
        <dbReference type="ARBA" id="ARBA00023154"/>
    </source>
</evidence>
<evidence type="ECO:0000256" key="3">
    <source>
        <dbReference type="ARBA" id="ARBA00011738"/>
    </source>
</evidence>
<evidence type="ECO:0000256" key="10">
    <source>
        <dbReference type="ARBA" id="ARBA00022915"/>
    </source>
</evidence>
<comment type="caution">
    <text evidence="17">The sequence shown here is derived from an EMBL/GenBank/DDBJ whole genome shotgun (WGS) entry which is preliminary data.</text>
</comment>
<keyword evidence="10 15" id="KW-0220">Diaminopimelate biosynthesis</keyword>
<dbReference type="HAMAP" id="MF_01690">
    <property type="entry name" value="DapE"/>
    <property type="match status" value="1"/>
</dbReference>
<evidence type="ECO:0000256" key="14">
    <source>
        <dbReference type="ARBA" id="ARBA00051301"/>
    </source>
</evidence>
<dbReference type="EMBL" id="JADIKF010000039">
    <property type="protein sequence ID" value="MBM7130539.1"/>
    <property type="molecule type" value="Genomic_DNA"/>
</dbReference>
<evidence type="ECO:0000256" key="5">
    <source>
        <dbReference type="ARBA" id="ARBA00022391"/>
    </source>
</evidence>
<keyword evidence="12 15" id="KW-0170">Cobalt</keyword>
<dbReference type="NCBIfam" id="TIGR01246">
    <property type="entry name" value="dapE_proteo"/>
    <property type="match status" value="1"/>
</dbReference>
<keyword evidence="9 15" id="KW-0862">Zinc</keyword>
<comment type="subunit">
    <text evidence="3 15">Homodimer.</text>
</comment>
<evidence type="ECO:0000256" key="8">
    <source>
        <dbReference type="ARBA" id="ARBA00022801"/>
    </source>
</evidence>
<dbReference type="CDD" id="cd03891">
    <property type="entry name" value="M20_DapE_proteobac"/>
    <property type="match status" value="1"/>
</dbReference>
<dbReference type="Proteomes" id="UP001430193">
    <property type="component" value="Unassembled WGS sequence"/>
</dbReference>
<evidence type="ECO:0000313" key="18">
    <source>
        <dbReference type="Proteomes" id="UP001430193"/>
    </source>
</evidence>